<dbReference type="InterPro" id="IPR018060">
    <property type="entry name" value="HTH_AraC"/>
</dbReference>
<dbReference type="Pfam" id="PF12833">
    <property type="entry name" value="HTH_18"/>
    <property type="match status" value="1"/>
</dbReference>
<organism evidence="5 6">
    <name type="scientific">Phytohabitans houttuyneae</name>
    <dbReference type="NCBI Taxonomy" id="1076126"/>
    <lineage>
        <taxon>Bacteria</taxon>
        <taxon>Bacillati</taxon>
        <taxon>Actinomycetota</taxon>
        <taxon>Actinomycetes</taxon>
        <taxon>Micromonosporales</taxon>
        <taxon>Micromonosporaceae</taxon>
    </lineage>
</organism>
<evidence type="ECO:0000313" key="5">
    <source>
        <dbReference type="EMBL" id="GFJ76804.1"/>
    </source>
</evidence>
<evidence type="ECO:0000259" key="4">
    <source>
        <dbReference type="PROSITE" id="PS01124"/>
    </source>
</evidence>
<dbReference type="InterPro" id="IPR018062">
    <property type="entry name" value="HTH_AraC-typ_CS"/>
</dbReference>
<reference evidence="5 6" key="2">
    <citation type="submission" date="2020-03" db="EMBL/GenBank/DDBJ databases">
        <authorList>
            <person name="Ichikawa N."/>
            <person name="Kimura A."/>
            <person name="Kitahashi Y."/>
            <person name="Uohara A."/>
        </authorList>
    </citation>
    <scope>NUCLEOTIDE SEQUENCE [LARGE SCALE GENOMIC DNA]</scope>
    <source>
        <strain evidence="5 6">NBRC 108639</strain>
    </source>
</reference>
<dbReference type="InterPro" id="IPR020449">
    <property type="entry name" value="Tscrpt_reg_AraC-type_HTH"/>
</dbReference>
<name>A0A6V8JZR6_9ACTN</name>
<evidence type="ECO:0000313" key="6">
    <source>
        <dbReference type="Proteomes" id="UP000482800"/>
    </source>
</evidence>
<gene>
    <name evidence="5" type="ORF">Phou_009840</name>
</gene>
<sequence>MVEAMHDNLGDSFTADDMARTAVFSKYHFIRLFRQTTGVTPGRFLAALRIQEAQRLLLATDLSVAEISQRVGYASVGTFSSRFKLRVGLSPSAYREQACSSGTA</sequence>
<dbReference type="InterPro" id="IPR009057">
    <property type="entry name" value="Homeodomain-like_sf"/>
</dbReference>
<dbReference type="SMART" id="SM00342">
    <property type="entry name" value="HTH_ARAC"/>
    <property type="match status" value="1"/>
</dbReference>
<keyword evidence="1" id="KW-0805">Transcription regulation</keyword>
<dbReference type="SUPFAM" id="SSF46689">
    <property type="entry name" value="Homeodomain-like"/>
    <property type="match status" value="2"/>
</dbReference>
<evidence type="ECO:0000256" key="3">
    <source>
        <dbReference type="ARBA" id="ARBA00023163"/>
    </source>
</evidence>
<keyword evidence="3" id="KW-0804">Transcription</keyword>
<dbReference type="InterPro" id="IPR050204">
    <property type="entry name" value="AraC_XylS_family_regulators"/>
</dbReference>
<dbReference type="GO" id="GO:0043565">
    <property type="term" value="F:sequence-specific DNA binding"/>
    <property type="evidence" value="ECO:0007669"/>
    <property type="project" value="InterPro"/>
</dbReference>
<dbReference type="PROSITE" id="PS00041">
    <property type="entry name" value="HTH_ARAC_FAMILY_1"/>
    <property type="match status" value="1"/>
</dbReference>
<dbReference type="Gene3D" id="1.10.10.60">
    <property type="entry name" value="Homeodomain-like"/>
    <property type="match status" value="2"/>
</dbReference>
<keyword evidence="2" id="KW-0238">DNA-binding</keyword>
<dbReference type="GO" id="GO:0003700">
    <property type="term" value="F:DNA-binding transcription factor activity"/>
    <property type="evidence" value="ECO:0007669"/>
    <property type="project" value="InterPro"/>
</dbReference>
<protein>
    <recommendedName>
        <fullName evidence="4">HTH araC/xylS-type domain-containing protein</fullName>
    </recommendedName>
</protein>
<keyword evidence="6" id="KW-1185">Reference proteome</keyword>
<reference evidence="5 6" key="1">
    <citation type="submission" date="2020-03" db="EMBL/GenBank/DDBJ databases">
        <title>Whole genome shotgun sequence of Phytohabitans houttuyneae NBRC 108639.</title>
        <authorList>
            <person name="Komaki H."/>
            <person name="Tamura T."/>
        </authorList>
    </citation>
    <scope>NUCLEOTIDE SEQUENCE [LARGE SCALE GENOMIC DNA]</scope>
    <source>
        <strain evidence="5 6">NBRC 108639</strain>
    </source>
</reference>
<proteinExistence type="predicted"/>
<evidence type="ECO:0000256" key="2">
    <source>
        <dbReference type="ARBA" id="ARBA00023125"/>
    </source>
</evidence>
<evidence type="ECO:0000256" key="1">
    <source>
        <dbReference type="ARBA" id="ARBA00023015"/>
    </source>
</evidence>
<dbReference type="Proteomes" id="UP000482800">
    <property type="component" value="Unassembled WGS sequence"/>
</dbReference>
<comment type="caution">
    <text evidence="5">The sequence shown here is derived from an EMBL/GenBank/DDBJ whole genome shotgun (WGS) entry which is preliminary data.</text>
</comment>
<feature type="domain" description="HTH araC/xylS-type" evidence="4">
    <location>
        <begin position="1"/>
        <end position="97"/>
    </location>
</feature>
<dbReference type="EMBL" id="BLPF01000001">
    <property type="protein sequence ID" value="GFJ76804.1"/>
    <property type="molecule type" value="Genomic_DNA"/>
</dbReference>
<dbReference type="PROSITE" id="PS01124">
    <property type="entry name" value="HTH_ARAC_FAMILY_2"/>
    <property type="match status" value="1"/>
</dbReference>
<dbReference type="AlphaFoldDB" id="A0A6V8JZR6"/>
<dbReference type="PRINTS" id="PR00032">
    <property type="entry name" value="HTHARAC"/>
</dbReference>
<dbReference type="PANTHER" id="PTHR46796">
    <property type="entry name" value="HTH-TYPE TRANSCRIPTIONAL ACTIVATOR RHAS-RELATED"/>
    <property type="match status" value="1"/>
</dbReference>
<accession>A0A6V8JZR6</accession>